<organism evidence="2 3">
    <name type="scientific">Streptomyces jumonjinensis</name>
    <dbReference type="NCBI Taxonomy" id="1945"/>
    <lineage>
        <taxon>Bacteria</taxon>
        <taxon>Bacillati</taxon>
        <taxon>Actinomycetota</taxon>
        <taxon>Actinomycetes</taxon>
        <taxon>Kitasatosporales</taxon>
        <taxon>Streptomycetaceae</taxon>
        <taxon>Streptomyces</taxon>
    </lineage>
</organism>
<dbReference type="AlphaFoldDB" id="A0A646KLU5"/>
<reference evidence="2 3" key="1">
    <citation type="submission" date="2019-05" db="EMBL/GenBank/DDBJ databases">
        <title>Comparative genomics and metabolomics analyses of clavulanic acid producing Streptomyces species provides insight into specialized metabolism and evolution of beta-lactam biosynthetic gene clusters.</title>
        <authorList>
            <person name="Moore M.A."/>
            <person name="Cruz-Morales P."/>
            <person name="Barona Gomez F."/>
            <person name="Kapil T."/>
        </authorList>
    </citation>
    <scope>NUCLEOTIDE SEQUENCE [LARGE SCALE GENOMIC DNA]</scope>
    <source>
        <strain evidence="2 3">NRRL 5741</strain>
    </source>
</reference>
<keyword evidence="3" id="KW-1185">Reference proteome</keyword>
<evidence type="ECO:0000313" key="3">
    <source>
        <dbReference type="Proteomes" id="UP000419138"/>
    </source>
</evidence>
<feature type="compositionally biased region" description="Basic and acidic residues" evidence="1">
    <location>
        <begin position="93"/>
        <end position="102"/>
    </location>
</feature>
<accession>A0A646KLU5</accession>
<protein>
    <submittedName>
        <fullName evidence="2">Uncharacterized protein</fullName>
    </submittedName>
</protein>
<sequence length="193" mass="20582">MPFAAVGEVRGERVHAVEGDNHRHGRREVVRQHEAALVPIPQATGIGAEVGDGPRVLRQGLVNELTDLLVHPAGRRSAARVGEAPALGLDDEERPRHRDKSVDVRVPRCRVGGASMDPGVPEHRGQGAAGVFFADVLTSFVEALEQVRVIATGFRGPVECLVQKVAGARPQTAFGVQADDRSASQRVGVTEFA</sequence>
<comment type="caution">
    <text evidence="2">The sequence shown here is derived from an EMBL/GenBank/DDBJ whole genome shotgun (WGS) entry which is preliminary data.</text>
</comment>
<dbReference type="EMBL" id="VCLA01000162">
    <property type="protein sequence ID" value="MQT03060.1"/>
    <property type="molecule type" value="Genomic_DNA"/>
</dbReference>
<feature type="region of interest" description="Disordered" evidence="1">
    <location>
        <begin position="80"/>
        <end position="102"/>
    </location>
</feature>
<evidence type="ECO:0000313" key="2">
    <source>
        <dbReference type="EMBL" id="MQT03060.1"/>
    </source>
</evidence>
<dbReference type="Proteomes" id="UP000419138">
    <property type="component" value="Unassembled WGS sequence"/>
</dbReference>
<gene>
    <name evidence="2" type="ORF">FF041_23600</name>
</gene>
<proteinExistence type="predicted"/>
<evidence type="ECO:0000256" key="1">
    <source>
        <dbReference type="SAM" id="MobiDB-lite"/>
    </source>
</evidence>
<name>A0A646KLU5_STRJU</name>